<dbReference type="PANTHER" id="PTHR11783">
    <property type="entry name" value="SULFOTRANSFERASE SULT"/>
    <property type="match status" value="1"/>
</dbReference>
<evidence type="ECO:0000313" key="5">
    <source>
        <dbReference type="EMBL" id="KDO65654.1"/>
    </source>
</evidence>
<dbReference type="Gene3D" id="3.40.50.300">
    <property type="entry name" value="P-loop containing nucleotide triphosphate hydrolases"/>
    <property type="match status" value="1"/>
</dbReference>
<gene>
    <name evidence="5" type="ORF">CISIN_1g018736mg</name>
</gene>
<dbReference type="Proteomes" id="UP000027120">
    <property type="component" value="Unassembled WGS sequence"/>
</dbReference>
<protein>
    <recommendedName>
        <fullName evidence="3">Sulfotransferase</fullName>
        <ecNumber evidence="3">2.8.2.-</ecNumber>
    </recommendedName>
</protein>
<dbReference type="InterPro" id="IPR000863">
    <property type="entry name" value="Sulfotransferase_dom"/>
</dbReference>
<evidence type="ECO:0000313" key="6">
    <source>
        <dbReference type="Proteomes" id="UP000027120"/>
    </source>
</evidence>
<name>A0A067FE36_CITSI</name>
<keyword evidence="2 3" id="KW-0808">Transferase</keyword>
<evidence type="ECO:0000256" key="3">
    <source>
        <dbReference type="RuleBase" id="RU361155"/>
    </source>
</evidence>
<dbReference type="GO" id="GO:0051923">
    <property type="term" value="P:sulfation"/>
    <property type="evidence" value="ECO:0000318"/>
    <property type="project" value="GO_Central"/>
</dbReference>
<evidence type="ECO:0000256" key="1">
    <source>
        <dbReference type="ARBA" id="ARBA00005771"/>
    </source>
</evidence>
<dbReference type="Pfam" id="PF00685">
    <property type="entry name" value="Sulfotransfer_1"/>
    <property type="match status" value="1"/>
</dbReference>
<dbReference type="EC" id="2.8.2.-" evidence="3"/>
<proteinExistence type="inferred from homology"/>
<accession>A0A067FE36</accession>
<dbReference type="AlphaFoldDB" id="A0A067FE36"/>
<dbReference type="GO" id="GO:0008146">
    <property type="term" value="F:sulfotransferase activity"/>
    <property type="evidence" value="ECO:0000318"/>
    <property type="project" value="GO_Central"/>
</dbReference>
<dbReference type="SMR" id="A0A067FE36"/>
<dbReference type="SUPFAM" id="SSF52540">
    <property type="entry name" value="P-loop containing nucleoside triphosphate hydrolases"/>
    <property type="match status" value="1"/>
</dbReference>
<organism evidence="5 6">
    <name type="scientific">Citrus sinensis</name>
    <name type="common">Sweet orange</name>
    <name type="synonym">Citrus aurantium var. sinensis</name>
    <dbReference type="NCBI Taxonomy" id="2711"/>
    <lineage>
        <taxon>Eukaryota</taxon>
        <taxon>Viridiplantae</taxon>
        <taxon>Streptophyta</taxon>
        <taxon>Embryophyta</taxon>
        <taxon>Tracheophyta</taxon>
        <taxon>Spermatophyta</taxon>
        <taxon>Magnoliopsida</taxon>
        <taxon>eudicotyledons</taxon>
        <taxon>Gunneridae</taxon>
        <taxon>Pentapetalae</taxon>
        <taxon>rosids</taxon>
        <taxon>malvids</taxon>
        <taxon>Sapindales</taxon>
        <taxon>Rutaceae</taxon>
        <taxon>Aurantioideae</taxon>
        <taxon>Citrus</taxon>
    </lineage>
</organism>
<keyword evidence="6" id="KW-1185">Reference proteome</keyword>
<evidence type="ECO:0000256" key="2">
    <source>
        <dbReference type="ARBA" id="ARBA00022679"/>
    </source>
</evidence>
<evidence type="ECO:0000259" key="4">
    <source>
        <dbReference type="Pfam" id="PF00685"/>
    </source>
</evidence>
<sequence>MAALITAQNCFVPRPKEEEEEIERIYKGYRDKMATLPKYRGWSTLHLCQYQGFWFQPKIGLEGVMWVQQRFKPRPTDVYLATNPKSGTTWLKAIVFSIMNRKRYNNFTTDHPLLKFSPHEVVPFMELDLFRTTPIADPEILPSPRILATHIAYNMLPESIQNSSCPIVYICRNPKDVFVSFWQFSVKMRPKDLPELSSEEAFDLFCHGVTPCGPFWDQALGYWKASVEFPNRVLFLKYEDMKTEPLLCTKRIAEFLGQPFSLQEEENGIVQEIVKLCSFENMSNLEVNRNGKSRVRAEVKNDVFFRQGKVGDWKNHLTDEMIERLDQITKHKFDGTGLIVDTWIDHHTSDY</sequence>
<comment type="similarity">
    <text evidence="1 3">Belongs to the sulfotransferase 1 family.</text>
</comment>
<dbReference type="InterPro" id="IPR027417">
    <property type="entry name" value="P-loop_NTPase"/>
</dbReference>
<dbReference type="GO" id="GO:0005737">
    <property type="term" value="C:cytoplasm"/>
    <property type="evidence" value="ECO:0000318"/>
    <property type="project" value="GO_Central"/>
</dbReference>
<feature type="domain" description="Sulfotransferase" evidence="4">
    <location>
        <begin position="75"/>
        <end position="337"/>
    </location>
</feature>
<dbReference type="EMBL" id="KK784902">
    <property type="protein sequence ID" value="KDO65654.1"/>
    <property type="molecule type" value="Genomic_DNA"/>
</dbReference>
<reference evidence="5 6" key="1">
    <citation type="submission" date="2014-04" db="EMBL/GenBank/DDBJ databases">
        <authorList>
            <consortium name="International Citrus Genome Consortium"/>
            <person name="Gmitter F."/>
            <person name="Chen C."/>
            <person name="Farmerie W."/>
            <person name="Harkins T."/>
            <person name="Desany B."/>
            <person name="Mohiuddin M."/>
            <person name="Kodira C."/>
            <person name="Borodovsky M."/>
            <person name="Lomsadze A."/>
            <person name="Burns P."/>
            <person name="Jenkins J."/>
            <person name="Prochnik S."/>
            <person name="Shu S."/>
            <person name="Chapman J."/>
            <person name="Pitluck S."/>
            <person name="Schmutz J."/>
            <person name="Rokhsar D."/>
        </authorList>
    </citation>
    <scope>NUCLEOTIDE SEQUENCE</scope>
</reference>